<organism evidence="1">
    <name type="scientific">Tanacetum cinerariifolium</name>
    <name type="common">Dalmatian daisy</name>
    <name type="synonym">Chrysanthemum cinerariifolium</name>
    <dbReference type="NCBI Taxonomy" id="118510"/>
    <lineage>
        <taxon>Eukaryota</taxon>
        <taxon>Viridiplantae</taxon>
        <taxon>Streptophyta</taxon>
        <taxon>Embryophyta</taxon>
        <taxon>Tracheophyta</taxon>
        <taxon>Spermatophyta</taxon>
        <taxon>Magnoliopsida</taxon>
        <taxon>eudicotyledons</taxon>
        <taxon>Gunneridae</taxon>
        <taxon>Pentapetalae</taxon>
        <taxon>asterids</taxon>
        <taxon>campanulids</taxon>
        <taxon>Asterales</taxon>
        <taxon>Asteraceae</taxon>
        <taxon>Asteroideae</taxon>
        <taxon>Anthemideae</taxon>
        <taxon>Anthemidinae</taxon>
        <taxon>Tanacetum</taxon>
    </lineage>
</organism>
<gene>
    <name evidence="1" type="ORF">Tci_930848</name>
</gene>
<dbReference type="AlphaFoldDB" id="A0A699XGM1"/>
<accession>A0A699XGM1</accession>
<reference evidence="1" key="1">
    <citation type="journal article" date="2019" name="Sci. Rep.">
        <title>Draft genome of Tanacetum cinerariifolium, the natural source of mosquito coil.</title>
        <authorList>
            <person name="Yamashiro T."/>
            <person name="Shiraishi A."/>
            <person name="Satake H."/>
            <person name="Nakayama K."/>
        </authorList>
    </citation>
    <scope>NUCLEOTIDE SEQUENCE</scope>
</reference>
<feature type="non-terminal residue" evidence="1">
    <location>
        <position position="1"/>
    </location>
</feature>
<comment type="caution">
    <text evidence="1">The sequence shown here is derived from an EMBL/GenBank/DDBJ whole genome shotgun (WGS) entry which is preliminary data.</text>
</comment>
<proteinExistence type="predicted"/>
<name>A0A699XGM1_TANCI</name>
<protein>
    <submittedName>
        <fullName evidence="1">Uncharacterized protein</fullName>
    </submittedName>
</protein>
<dbReference type="EMBL" id="BKCJ011858679">
    <property type="protein sequence ID" value="GFD58879.1"/>
    <property type="molecule type" value="Genomic_DNA"/>
</dbReference>
<evidence type="ECO:0000313" key="1">
    <source>
        <dbReference type="EMBL" id="GFD58879.1"/>
    </source>
</evidence>
<sequence>VDVLKFNLRTTGLRSNIGTSSVLADCSNTSTSSGNSSASSGNTSSVTIFISAAVL</sequence>